<comment type="caution">
    <text evidence="3">The sequence shown here is derived from an EMBL/GenBank/DDBJ whole genome shotgun (WGS) entry which is preliminary data.</text>
</comment>
<dbReference type="SMART" id="SM00530">
    <property type="entry name" value="HTH_XRE"/>
    <property type="match status" value="1"/>
</dbReference>
<dbReference type="InterPro" id="IPR010982">
    <property type="entry name" value="Lambda_DNA-bd_dom_sf"/>
</dbReference>
<proteinExistence type="predicted"/>
<dbReference type="Pfam" id="PF01381">
    <property type="entry name" value="HTH_3"/>
    <property type="match status" value="1"/>
</dbReference>
<feature type="region of interest" description="Disordered" evidence="1">
    <location>
        <begin position="96"/>
        <end position="118"/>
    </location>
</feature>
<evidence type="ECO:0000313" key="4">
    <source>
        <dbReference type="Proteomes" id="UP001214441"/>
    </source>
</evidence>
<dbReference type="Proteomes" id="UP001214441">
    <property type="component" value="Unassembled WGS sequence"/>
</dbReference>
<dbReference type="PROSITE" id="PS50943">
    <property type="entry name" value="HTH_CROC1"/>
    <property type="match status" value="1"/>
</dbReference>
<feature type="domain" description="HTH cro/C1-type" evidence="2">
    <location>
        <begin position="36"/>
        <end position="79"/>
    </location>
</feature>
<dbReference type="SUPFAM" id="SSF47413">
    <property type="entry name" value="lambda repressor-like DNA-binding domains"/>
    <property type="match status" value="1"/>
</dbReference>
<dbReference type="RefSeq" id="WP_274044525.1">
    <property type="nucleotide sequence ID" value="NZ_JANCPR020000006.1"/>
</dbReference>
<evidence type="ECO:0000313" key="3">
    <source>
        <dbReference type="EMBL" id="MDJ1131755.1"/>
    </source>
</evidence>
<protein>
    <submittedName>
        <fullName evidence="3">Helix-turn-helix transcriptional regulator</fullName>
    </submittedName>
</protein>
<gene>
    <name evidence="3" type="ORF">NMN56_007240</name>
</gene>
<organism evidence="3 4">
    <name type="scientific">Streptomyces iconiensis</name>
    <dbReference type="NCBI Taxonomy" id="1384038"/>
    <lineage>
        <taxon>Bacteria</taxon>
        <taxon>Bacillati</taxon>
        <taxon>Actinomycetota</taxon>
        <taxon>Actinomycetes</taxon>
        <taxon>Kitasatosporales</taxon>
        <taxon>Streptomycetaceae</taxon>
        <taxon>Streptomyces</taxon>
    </lineage>
</organism>
<evidence type="ECO:0000256" key="1">
    <source>
        <dbReference type="SAM" id="MobiDB-lite"/>
    </source>
</evidence>
<evidence type="ECO:0000259" key="2">
    <source>
        <dbReference type="PROSITE" id="PS50943"/>
    </source>
</evidence>
<name>A0ABT6ZRS8_9ACTN</name>
<dbReference type="Gene3D" id="1.10.260.40">
    <property type="entry name" value="lambda repressor-like DNA-binding domains"/>
    <property type="match status" value="1"/>
</dbReference>
<accession>A0ABT6ZRS8</accession>
<dbReference type="EMBL" id="JANCPR020000006">
    <property type="protein sequence ID" value="MDJ1131755.1"/>
    <property type="molecule type" value="Genomic_DNA"/>
</dbReference>
<sequence>MERTKREDDTPARFAAWLRAQLEQRGYDLRPRGGGQTKFAEESGVGRATVSRILAGHGATDTRVLATLANALHLPLGEVLVQAGILDEAELSAVRDPTPGTRRITPEQAADELGIEDDQSRRLFVSMTHTLRRTPPPGDGAERADE</sequence>
<keyword evidence="4" id="KW-1185">Reference proteome</keyword>
<dbReference type="InterPro" id="IPR001387">
    <property type="entry name" value="Cro/C1-type_HTH"/>
</dbReference>
<dbReference type="CDD" id="cd00093">
    <property type="entry name" value="HTH_XRE"/>
    <property type="match status" value="1"/>
</dbReference>
<reference evidence="3 4" key="1">
    <citation type="submission" date="2023-05" db="EMBL/GenBank/DDBJ databases">
        <title>Streptantibioticus silvisoli sp. nov., acidotolerant actinomycetes 1 from pine litter.</title>
        <authorList>
            <person name="Swiecimska M."/>
            <person name="Golinska P."/>
            <person name="Sangal V."/>
            <person name="Wachnowicz B."/>
            <person name="Goodfellow M."/>
        </authorList>
    </citation>
    <scope>NUCLEOTIDE SEQUENCE [LARGE SCALE GENOMIC DNA]</scope>
    <source>
        <strain evidence="3 4">DSM 42109</strain>
    </source>
</reference>
<feature type="region of interest" description="Disordered" evidence="1">
    <location>
        <begin position="127"/>
        <end position="146"/>
    </location>
</feature>